<dbReference type="Pfam" id="PF00166">
    <property type="entry name" value="Cpn10"/>
    <property type="match status" value="1"/>
</dbReference>
<organism evidence="5 6">
    <name type="scientific">Candidatus Curtissbacteria bacterium GW2011_GWA1_40_9</name>
    <dbReference type="NCBI Taxonomy" id="1618408"/>
    <lineage>
        <taxon>Bacteria</taxon>
        <taxon>Candidatus Curtissiibacteriota</taxon>
    </lineage>
</organism>
<dbReference type="Gene3D" id="2.30.33.40">
    <property type="entry name" value="GroES chaperonin"/>
    <property type="match status" value="1"/>
</dbReference>
<evidence type="ECO:0000256" key="3">
    <source>
        <dbReference type="HAMAP-Rule" id="MF_00580"/>
    </source>
</evidence>
<evidence type="ECO:0000256" key="4">
    <source>
        <dbReference type="RuleBase" id="RU000535"/>
    </source>
</evidence>
<dbReference type="GO" id="GO:0005737">
    <property type="term" value="C:cytoplasm"/>
    <property type="evidence" value="ECO:0007669"/>
    <property type="project" value="UniProtKB-SubCell"/>
</dbReference>
<dbReference type="STRING" id="1618408.UU23_C0002G0021"/>
<keyword evidence="2 3" id="KW-0143">Chaperone</keyword>
<comment type="similarity">
    <text evidence="1 3 4">Belongs to the GroES chaperonin family.</text>
</comment>
<dbReference type="InterPro" id="IPR020818">
    <property type="entry name" value="Chaperonin_GroES"/>
</dbReference>
<dbReference type="AlphaFoldDB" id="A0A0G0TME8"/>
<dbReference type="GO" id="GO:0046872">
    <property type="term" value="F:metal ion binding"/>
    <property type="evidence" value="ECO:0007669"/>
    <property type="project" value="TreeGrafter"/>
</dbReference>
<dbReference type="HAMAP" id="MF_00580">
    <property type="entry name" value="CH10"/>
    <property type="match status" value="1"/>
</dbReference>
<accession>A0A0G0TME8</accession>
<comment type="subunit">
    <text evidence="3">Heptamer of 7 subunits arranged in a ring. Interacts with the chaperonin GroEL.</text>
</comment>
<comment type="function">
    <text evidence="3 4">Together with the chaperonin GroEL, plays an essential role in assisting protein folding. The GroEL-GroES system forms a nano-cage that allows encapsulation of the non-native substrate proteins and provides a physical environment optimized to promote and accelerate protein folding. GroES binds to the apical surface of the GroEL ring, thereby capping the opening of the GroEL channel.</text>
</comment>
<dbReference type="GO" id="GO:0051087">
    <property type="term" value="F:protein-folding chaperone binding"/>
    <property type="evidence" value="ECO:0007669"/>
    <property type="project" value="TreeGrafter"/>
</dbReference>
<dbReference type="InterPro" id="IPR037124">
    <property type="entry name" value="Chaperonin_GroES_sf"/>
</dbReference>
<dbReference type="PANTHER" id="PTHR10772">
    <property type="entry name" value="10 KDA HEAT SHOCK PROTEIN"/>
    <property type="match status" value="1"/>
</dbReference>
<sequence>MGLDKQKKFDIILAVTFRNCLFTLSRTKCDFCSKLSRLAINNKRLTINMIKPLAGYVLIEPAPKETKTASGIVLPESAEEKPQEGKVLACGPDATEEGKTIKCPVKVGDKVVYKKWGGNEIKVEGKELLLIKFDDLMAIVAK</sequence>
<gene>
    <name evidence="3" type="primary">groES</name>
    <name evidence="3" type="synonym">groS</name>
    <name evidence="5" type="ORF">UU23_C0002G0021</name>
</gene>
<dbReference type="GO" id="GO:0005524">
    <property type="term" value="F:ATP binding"/>
    <property type="evidence" value="ECO:0007669"/>
    <property type="project" value="InterPro"/>
</dbReference>
<dbReference type="NCBIfam" id="NF001531">
    <property type="entry name" value="PRK00364.2-2"/>
    <property type="match status" value="1"/>
</dbReference>
<dbReference type="FunFam" id="2.30.33.40:FF:000001">
    <property type="entry name" value="10 kDa chaperonin"/>
    <property type="match status" value="1"/>
</dbReference>
<evidence type="ECO:0000256" key="2">
    <source>
        <dbReference type="ARBA" id="ARBA00023186"/>
    </source>
</evidence>
<dbReference type="InterPro" id="IPR011032">
    <property type="entry name" value="GroES-like_sf"/>
</dbReference>
<dbReference type="PANTHER" id="PTHR10772:SF63">
    <property type="entry name" value="20 KDA CHAPERONIN, CHLOROPLASTIC"/>
    <property type="match status" value="1"/>
</dbReference>
<proteinExistence type="inferred from homology"/>
<dbReference type="GO" id="GO:0044183">
    <property type="term" value="F:protein folding chaperone"/>
    <property type="evidence" value="ECO:0007669"/>
    <property type="project" value="InterPro"/>
</dbReference>
<dbReference type="SUPFAM" id="SSF50129">
    <property type="entry name" value="GroES-like"/>
    <property type="match status" value="1"/>
</dbReference>
<dbReference type="PRINTS" id="PR00297">
    <property type="entry name" value="CHAPERONIN10"/>
</dbReference>
<dbReference type="EMBL" id="LBZV01000002">
    <property type="protein sequence ID" value="KKR78194.1"/>
    <property type="molecule type" value="Genomic_DNA"/>
</dbReference>
<dbReference type="CDD" id="cd00320">
    <property type="entry name" value="cpn10"/>
    <property type="match status" value="1"/>
</dbReference>
<keyword evidence="3" id="KW-0963">Cytoplasm</keyword>
<dbReference type="GO" id="GO:0051082">
    <property type="term" value="F:unfolded protein binding"/>
    <property type="evidence" value="ECO:0007669"/>
    <property type="project" value="TreeGrafter"/>
</dbReference>
<protein>
    <recommendedName>
        <fullName evidence="3">Co-chaperonin GroES</fullName>
    </recommendedName>
    <alternativeName>
        <fullName evidence="3">10 kDa chaperonin</fullName>
    </alternativeName>
    <alternativeName>
        <fullName evidence="3">Chaperonin-10</fullName>
        <shortName evidence="3">Cpn10</shortName>
    </alternativeName>
</protein>
<comment type="caution">
    <text evidence="5">The sequence shown here is derived from an EMBL/GenBank/DDBJ whole genome shotgun (WGS) entry which is preliminary data.</text>
</comment>
<dbReference type="Proteomes" id="UP000034292">
    <property type="component" value="Unassembled WGS sequence"/>
</dbReference>
<reference evidence="5 6" key="1">
    <citation type="journal article" date="2015" name="Nature">
        <title>rRNA introns, odd ribosomes, and small enigmatic genomes across a large radiation of phyla.</title>
        <authorList>
            <person name="Brown C.T."/>
            <person name="Hug L.A."/>
            <person name="Thomas B.C."/>
            <person name="Sharon I."/>
            <person name="Castelle C.J."/>
            <person name="Singh A."/>
            <person name="Wilkins M.J."/>
            <person name="Williams K.H."/>
            <person name="Banfield J.F."/>
        </authorList>
    </citation>
    <scope>NUCLEOTIDE SEQUENCE [LARGE SCALE GENOMIC DNA]</scope>
</reference>
<dbReference type="PATRIC" id="fig|1618408.3.peg.173"/>
<dbReference type="SMART" id="SM00883">
    <property type="entry name" value="Cpn10"/>
    <property type="match status" value="1"/>
</dbReference>
<evidence type="ECO:0000256" key="1">
    <source>
        <dbReference type="ARBA" id="ARBA00006975"/>
    </source>
</evidence>
<name>A0A0G0TME8_9BACT</name>
<evidence type="ECO:0000313" key="6">
    <source>
        <dbReference type="Proteomes" id="UP000034292"/>
    </source>
</evidence>
<comment type="subcellular location">
    <subcellularLocation>
        <location evidence="3">Cytoplasm</location>
    </subcellularLocation>
</comment>
<evidence type="ECO:0000313" key="5">
    <source>
        <dbReference type="EMBL" id="KKR78194.1"/>
    </source>
</evidence>